<name>A0A9W6MAY3_9ACTN</name>
<comment type="caution">
    <text evidence="1">The sequence shown here is derived from an EMBL/GenBank/DDBJ whole genome shotgun (WGS) entry which is preliminary data.</text>
</comment>
<reference evidence="1" key="2">
    <citation type="submission" date="2023-01" db="EMBL/GenBank/DDBJ databases">
        <authorList>
            <person name="Sun Q."/>
            <person name="Evtushenko L."/>
        </authorList>
    </citation>
    <scope>NUCLEOTIDE SEQUENCE</scope>
    <source>
        <strain evidence="1">VKM Ac-2007</strain>
    </source>
</reference>
<dbReference type="Proteomes" id="UP001143474">
    <property type="component" value="Unassembled WGS sequence"/>
</dbReference>
<evidence type="ECO:0000313" key="1">
    <source>
        <dbReference type="EMBL" id="GLK07093.1"/>
    </source>
</evidence>
<dbReference type="AlphaFoldDB" id="A0A9W6MAY3"/>
<dbReference type="RefSeq" id="WP_271215660.1">
    <property type="nucleotide sequence ID" value="NZ_BAAAVD010000006.1"/>
</dbReference>
<proteinExistence type="predicted"/>
<protein>
    <submittedName>
        <fullName evidence="1">Uncharacterized protein</fullName>
    </submittedName>
</protein>
<sequence length="55" mass="5669">MKPRVAFVAASLLVLAYGVIRILDGLDGSRGSGLAWTVGHLTGRSAVSRFSLPAG</sequence>
<reference evidence="1" key="1">
    <citation type="journal article" date="2014" name="Int. J. Syst. Evol. Microbiol.">
        <title>Complete genome sequence of Corynebacterium casei LMG S-19264T (=DSM 44701T), isolated from a smear-ripened cheese.</title>
        <authorList>
            <consortium name="US DOE Joint Genome Institute (JGI-PGF)"/>
            <person name="Walter F."/>
            <person name="Albersmeier A."/>
            <person name="Kalinowski J."/>
            <person name="Ruckert C."/>
        </authorList>
    </citation>
    <scope>NUCLEOTIDE SEQUENCE</scope>
    <source>
        <strain evidence="1">VKM Ac-2007</strain>
    </source>
</reference>
<organism evidence="1 2">
    <name type="scientific">Streptosporangium carneum</name>
    <dbReference type="NCBI Taxonomy" id="47481"/>
    <lineage>
        <taxon>Bacteria</taxon>
        <taxon>Bacillati</taxon>
        <taxon>Actinomycetota</taxon>
        <taxon>Actinomycetes</taxon>
        <taxon>Streptosporangiales</taxon>
        <taxon>Streptosporangiaceae</taxon>
        <taxon>Streptosporangium</taxon>
    </lineage>
</organism>
<gene>
    <name evidence="1" type="ORF">GCM10017600_04980</name>
</gene>
<keyword evidence="2" id="KW-1185">Reference proteome</keyword>
<accession>A0A9W6MAY3</accession>
<evidence type="ECO:0000313" key="2">
    <source>
        <dbReference type="Proteomes" id="UP001143474"/>
    </source>
</evidence>
<dbReference type="EMBL" id="BSEV01000001">
    <property type="protein sequence ID" value="GLK07093.1"/>
    <property type="molecule type" value="Genomic_DNA"/>
</dbReference>